<gene>
    <name evidence="2" type="ordered locus">CNJ00720</name>
</gene>
<sequence>MEGSPLSRFPPINASSSMSTSTNGASGKRKSTLLTFLRRPSAEGNTIAVPQRQSVFHDMERQPQKPLRHEELLNAAGDEKDIDPNLPTVRLVPPDDEGEPMMLYPFPLSPPPSLDTQSPPRQRTPPFSPSTPSPLSRRPPLATANRSRPTSTYASNPAWNGMADGFVLPPPRFSRSGAGFNPRGRASVVMPKTKIQVVEEKKRRMSAMMEWEMGYGGAERSATNRPMSLGQEMKPPNVLEAEKERAAMANVASQSRPTKPDEEEKIEELSEEPVTDTSTPSAPTAPGPPTVTIKTESPVTSQPPSQLPKDDAPRPSTFKPSRRSRTLSLSAAFSVPLFTKNESPTITSAPPIPPVPPVPREQTKRVPKKQKSLKNLFFSSSTPPEATLGPSKYDDFSPVAEAKPVLKDKTERPKEKKPMLSRPRSKPSLHIDIDATKPSSSLKSAPAAPSSSKTSATPITPALSSGRSEKTNSIPATPSTASTATTTPTSTSSVVSKPKLNKRFSLSNMAVFKKRSNSAPSVEHRSLADMASGNAKEEVPKVPELPKAYKKEKEARRTMSEMLPAKEEVAVVPPAPLANEIVTSPVAEMPKGPIELPSTHSADISTDDSSLIHSPRDSTATIEPTSASMSSDMSDVDDEDDILNAQFMQLPSPRSPIDRDPALSLQDFLNSAPGRKSEVVVVQEGRRSLEALVVLGPTSVRPNTVSTNSRMSASGSEASFASCDSGSTLNFGTSPQRKQSLYPSVEVRRDSASSDASDDIEGLVTPVQDSVEMFRVQRQRQESQSEESNAGESTDSEGMRNCGSSRKMGPTVPAIDSSSTSKSAPTRALPAPPATMSLEEKKKLGSLHFDNLGLNFGEWDGRGEEVSVRT</sequence>
<feature type="compositionally biased region" description="Basic and acidic residues" evidence="1">
    <location>
        <begin position="547"/>
        <end position="559"/>
    </location>
</feature>
<accession>Q55KQ6</accession>
<feature type="compositionally biased region" description="Pro residues" evidence="1">
    <location>
        <begin position="350"/>
        <end position="359"/>
    </location>
</feature>
<dbReference type="Proteomes" id="UP000002149">
    <property type="component" value="Chromosome 10"/>
</dbReference>
<feature type="region of interest" description="Disordered" evidence="1">
    <location>
        <begin position="514"/>
        <end position="559"/>
    </location>
</feature>
<feature type="compositionally biased region" description="Polar residues" evidence="1">
    <location>
        <begin position="144"/>
        <end position="158"/>
    </location>
</feature>
<feature type="region of interest" description="Disordered" evidence="1">
    <location>
        <begin position="216"/>
        <end position="500"/>
    </location>
</feature>
<feature type="compositionally biased region" description="Acidic residues" evidence="1">
    <location>
        <begin position="261"/>
        <end position="274"/>
    </location>
</feature>
<dbReference type="EMBL" id="AE017350">
    <property type="protein sequence ID" value="AAW45936.1"/>
    <property type="molecule type" value="Genomic_DNA"/>
</dbReference>
<accession>Q5KAS0</accession>
<keyword evidence="3" id="KW-1185">Reference proteome</keyword>
<organism evidence="2 3">
    <name type="scientific">Cryptococcus deneoformans (strain JEC21 / ATCC MYA-565)</name>
    <name type="common">Cryptococcus neoformans var. neoformans serotype D</name>
    <dbReference type="NCBI Taxonomy" id="214684"/>
    <lineage>
        <taxon>Eukaryota</taxon>
        <taxon>Fungi</taxon>
        <taxon>Dikarya</taxon>
        <taxon>Basidiomycota</taxon>
        <taxon>Agaricomycotina</taxon>
        <taxon>Tremellomycetes</taxon>
        <taxon>Tremellales</taxon>
        <taxon>Cryptococcaceae</taxon>
        <taxon>Cryptococcus</taxon>
        <taxon>Cryptococcus neoformans species complex</taxon>
    </lineage>
</organism>
<name>Q5KAS0_CRYD1</name>
<feature type="compositionally biased region" description="Polar residues" evidence="1">
    <location>
        <begin position="700"/>
        <end position="742"/>
    </location>
</feature>
<feature type="compositionally biased region" description="Low complexity" evidence="1">
    <location>
        <begin position="436"/>
        <end position="462"/>
    </location>
</feature>
<dbReference type="HOGENOM" id="CLU_329822_0_0_1"/>
<proteinExistence type="predicted"/>
<dbReference type="VEuPathDB" id="FungiDB:CNJ00720"/>
<dbReference type="PaxDb" id="214684-Q5KAS0"/>
<feature type="compositionally biased region" description="Basic and acidic residues" evidence="1">
    <location>
        <begin position="55"/>
        <end position="83"/>
    </location>
</feature>
<dbReference type="AlphaFoldDB" id="Q5KAS0"/>
<dbReference type="GeneID" id="3254282"/>
<feature type="compositionally biased region" description="Polar residues" evidence="1">
    <location>
        <begin position="463"/>
        <end position="474"/>
    </location>
</feature>
<evidence type="ECO:0000256" key="1">
    <source>
        <dbReference type="SAM" id="MobiDB-lite"/>
    </source>
</evidence>
<dbReference type="STRING" id="214684.Q5KAS0"/>
<dbReference type="OMA" id="SAMMEWE"/>
<reference evidence="2 3" key="1">
    <citation type="journal article" date="2005" name="Science">
        <title>The genome of the basidiomycetous yeast and human pathogen Cryptococcus neoformans.</title>
        <authorList>
            <person name="Loftus B.J."/>
            <person name="Fung E."/>
            <person name="Roncaglia P."/>
            <person name="Rowley D."/>
            <person name="Amedeo P."/>
            <person name="Bruno D."/>
            <person name="Vamathevan J."/>
            <person name="Miranda M."/>
            <person name="Anderson I.J."/>
            <person name="Fraser J.A."/>
            <person name="Allen J.E."/>
            <person name="Bosdet I.E."/>
            <person name="Brent M.R."/>
            <person name="Chiu R."/>
            <person name="Doering T.L."/>
            <person name="Donlin M.J."/>
            <person name="D'Souza C.A."/>
            <person name="Fox D.S."/>
            <person name="Grinberg V."/>
            <person name="Fu J."/>
            <person name="Fukushima M."/>
            <person name="Haas B.J."/>
            <person name="Huang J.C."/>
            <person name="Janbon G."/>
            <person name="Jones S.J."/>
            <person name="Koo H.L."/>
            <person name="Krzywinski M.I."/>
            <person name="Kwon-Chung J.K."/>
            <person name="Lengeler K.B."/>
            <person name="Maiti R."/>
            <person name="Marra M.A."/>
            <person name="Marra R.E."/>
            <person name="Mathewson C.A."/>
            <person name="Mitchell T.G."/>
            <person name="Pertea M."/>
            <person name="Riggs F.R."/>
            <person name="Salzberg S.L."/>
            <person name="Schein J.E."/>
            <person name="Shvartsbeyn A."/>
            <person name="Shin H."/>
            <person name="Shumway M."/>
            <person name="Specht C.A."/>
            <person name="Suh B.B."/>
            <person name="Tenney A."/>
            <person name="Utterback T.R."/>
            <person name="Wickes B.L."/>
            <person name="Wortman J.R."/>
            <person name="Wye N.H."/>
            <person name="Kronstad J.W."/>
            <person name="Lodge J.K."/>
            <person name="Heitman J."/>
            <person name="Davis R.W."/>
            <person name="Fraser C.M."/>
            <person name="Hyman R.W."/>
        </authorList>
    </citation>
    <scope>NUCLEOTIDE SEQUENCE [LARGE SCALE GENOMIC DNA]</scope>
    <source>
        <strain evidence="3">JEC21 / ATCC MYA-565</strain>
    </source>
</reference>
<feature type="region of interest" description="Disordered" evidence="1">
    <location>
        <begin position="589"/>
        <end position="637"/>
    </location>
</feature>
<feature type="compositionally biased region" description="Pro residues" evidence="1">
    <location>
        <begin position="122"/>
        <end position="132"/>
    </location>
</feature>
<evidence type="ECO:0000313" key="3">
    <source>
        <dbReference type="Proteomes" id="UP000002149"/>
    </source>
</evidence>
<dbReference type="KEGG" id="cne:CNJ00720"/>
<dbReference type="InParanoid" id="Q5KAS0"/>
<dbReference type="OrthoDB" id="2564952at2759"/>
<protein>
    <submittedName>
        <fullName evidence="2">Uncharacterized protein</fullName>
    </submittedName>
</protein>
<feature type="compositionally biased region" description="Polar residues" evidence="1">
    <location>
        <begin position="598"/>
        <end position="625"/>
    </location>
</feature>
<feature type="compositionally biased region" description="Basic and acidic residues" evidence="1">
    <location>
        <begin position="404"/>
        <end position="418"/>
    </location>
</feature>
<feature type="region of interest" description="Disordered" evidence="1">
    <location>
        <begin position="1"/>
        <end position="160"/>
    </location>
</feature>
<evidence type="ECO:0000313" key="2">
    <source>
        <dbReference type="EMBL" id="AAW45936.1"/>
    </source>
</evidence>
<feature type="compositionally biased region" description="Low complexity" evidence="1">
    <location>
        <begin position="475"/>
        <end position="493"/>
    </location>
</feature>
<feature type="compositionally biased region" description="Polar residues" evidence="1">
    <location>
        <begin position="293"/>
        <end position="304"/>
    </location>
</feature>
<dbReference type="RefSeq" id="XP_567453.1">
    <property type="nucleotide sequence ID" value="XM_567453.1"/>
</dbReference>
<feature type="region of interest" description="Disordered" evidence="1">
    <location>
        <begin position="698"/>
        <end position="839"/>
    </location>
</feature>
<feature type="compositionally biased region" description="Low complexity" evidence="1">
    <location>
        <begin position="13"/>
        <end position="26"/>
    </location>
</feature>